<name>I2H2N2_HENB6</name>
<dbReference type="OMA" id="HQYGDWT"/>
<dbReference type="KEGG" id="tbl:TBLA_0D01260"/>
<dbReference type="InParanoid" id="I2H2N2"/>
<evidence type="ECO:0000313" key="5">
    <source>
        <dbReference type="Proteomes" id="UP000002866"/>
    </source>
</evidence>
<dbReference type="OrthoDB" id="5841748at2759"/>
<dbReference type="CDD" id="cd03874">
    <property type="entry name" value="M28_PMSA_TfR_like"/>
    <property type="match status" value="1"/>
</dbReference>
<keyword evidence="5" id="KW-1185">Reference proteome</keyword>
<dbReference type="SUPFAM" id="SSF47672">
    <property type="entry name" value="Transferrin receptor-like dimerisation domain"/>
    <property type="match status" value="1"/>
</dbReference>
<dbReference type="SUPFAM" id="SSF53187">
    <property type="entry name" value="Zn-dependent exopeptidases"/>
    <property type="match status" value="1"/>
</dbReference>
<feature type="region of interest" description="Disordered" evidence="1">
    <location>
        <begin position="1"/>
        <end position="44"/>
    </location>
</feature>
<dbReference type="STRING" id="1071380.I2H2N2"/>
<evidence type="ECO:0000256" key="1">
    <source>
        <dbReference type="SAM" id="MobiDB-lite"/>
    </source>
</evidence>
<dbReference type="RefSeq" id="XP_004180153.1">
    <property type="nucleotide sequence ID" value="XM_004180105.1"/>
</dbReference>
<keyword evidence="2" id="KW-0812">Transmembrane</keyword>
<protein>
    <recommendedName>
        <fullName evidence="3">Transferrin receptor-like dimerisation domain-containing protein</fullName>
    </recommendedName>
</protein>
<dbReference type="GeneID" id="14495617"/>
<evidence type="ECO:0000259" key="3">
    <source>
        <dbReference type="Pfam" id="PF04253"/>
    </source>
</evidence>
<reference evidence="4 5" key="1">
    <citation type="journal article" date="2011" name="Proc. Natl. Acad. Sci. U.S.A.">
        <title>Evolutionary erosion of yeast sex chromosomes by mating-type switching accidents.</title>
        <authorList>
            <person name="Gordon J.L."/>
            <person name="Armisen D."/>
            <person name="Proux-Wera E."/>
            <person name="Oheigeartaigh S.S."/>
            <person name="Byrne K.P."/>
            <person name="Wolfe K.H."/>
        </authorList>
    </citation>
    <scope>NUCLEOTIDE SEQUENCE [LARGE SCALE GENOMIC DNA]</scope>
    <source>
        <strain evidence="5">ATCC 34711 / CBS 6284 / DSM 70876 / NBRC 10599 / NRRL Y-10934 / UCD 77-7</strain>
    </source>
</reference>
<dbReference type="eggNOG" id="KOG2195">
    <property type="taxonomic scope" value="Eukaryota"/>
</dbReference>
<dbReference type="HOGENOM" id="CLU_005688_1_1_1"/>
<dbReference type="EMBL" id="HE806319">
    <property type="protein sequence ID" value="CCH60634.1"/>
    <property type="molecule type" value="Genomic_DNA"/>
</dbReference>
<dbReference type="Proteomes" id="UP000002866">
    <property type="component" value="Chromosome 4"/>
</dbReference>
<dbReference type="InterPro" id="IPR007365">
    <property type="entry name" value="TFR-like_dimer_dom"/>
</dbReference>
<dbReference type="GO" id="GO:0004180">
    <property type="term" value="F:carboxypeptidase activity"/>
    <property type="evidence" value="ECO:0007669"/>
    <property type="project" value="TreeGrafter"/>
</dbReference>
<keyword evidence="2" id="KW-0472">Membrane</keyword>
<dbReference type="InterPro" id="IPR036757">
    <property type="entry name" value="TFR-like_dimer_dom_sf"/>
</dbReference>
<dbReference type="Gene3D" id="3.40.630.10">
    <property type="entry name" value="Zn peptidases"/>
    <property type="match status" value="2"/>
</dbReference>
<feature type="domain" description="Transferrin receptor-like dimerisation" evidence="3">
    <location>
        <begin position="761"/>
        <end position="903"/>
    </location>
</feature>
<dbReference type="InterPro" id="IPR039373">
    <property type="entry name" value="Peptidase_M28B"/>
</dbReference>
<dbReference type="Pfam" id="PF04253">
    <property type="entry name" value="TFR_dimer"/>
    <property type="match status" value="1"/>
</dbReference>
<proteinExistence type="predicted"/>
<dbReference type="SUPFAM" id="SSF52025">
    <property type="entry name" value="PA domain"/>
    <property type="match status" value="1"/>
</dbReference>
<feature type="compositionally biased region" description="Polar residues" evidence="1">
    <location>
        <begin position="27"/>
        <end position="44"/>
    </location>
</feature>
<dbReference type="AlphaFoldDB" id="I2H2N2"/>
<gene>
    <name evidence="4" type="primary">TBLA0D01260</name>
    <name evidence="4" type="ORF">TBLA_0D01260</name>
</gene>
<dbReference type="InterPro" id="IPR046450">
    <property type="entry name" value="PA_dom_sf"/>
</dbReference>
<dbReference type="Gene3D" id="1.20.930.40">
    <property type="entry name" value="Transferrin receptor-like, dimerisation domain"/>
    <property type="match status" value="1"/>
</dbReference>
<sequence>MGPIKNGVDDESLNENNVGSFDDQYIETENSSFSANANEPLLSDTNIVSNETQLPNEPPSYDDLENSGLNEFPMIDNPPEAYINRDGIREDTATTYEEMRCMMEDIMNDIEHNFISMLRNLRRNVMEPFLANVWVPFLTIREIINNKIDFQLNRIGDPTILRRFFYIILMSILTYFIITSGFLPNEHGKGNRGMFSDQPVLVEYAKRSIDFAKLERDLEYLSSMPHMSGTKGDGAIRNYIKESFDNNGLKIVNEDEYTVYTNYPGQVSMQVSFEDDDEIVKFNLTQENFNPLSINGELIHKPIIYVGYGSRDTYKELVKSNVITADDISNGYMVLMKYGKLLSEQILMAQEYGVVGIIFMTSKFKENRDLIQQESVGIPQYWVGDSLSPGWYGTVIKGLDIKESKTLPQLLTVPVSYSQGISILQSLNTKVKSDDGSHGIKLPEDKDEEDELFLYSGKLNRTYIDLNVNTTIRESHSIYNVLGKIEGKEQNDKAIIICASRNSINHGSSYPNFGTTILLSLVQLFEQMRYKYHWKPLRNIYFISFGGSEYNSAGATEFFEEKLAPLKDEIYSVIDISQLGLLSYSNRGHRNSNNDLHIETHPLLFRLFQGKQTNAMEKAKRNEHGKNSEVDGESYFHVQSELHDIYVTGVTSYGDWTPFLANGIPVTIFSHPQIKAKDVPVDTSLDTFEQLQAILQEKESREIVKDLVVYILETTLKLIDEPIIPFDLVEYFSYLKIKFKRLSKQIKKLEKSETNRKDLIRFDSVREKLKKWKLIQEEWCRWIDKWYDVVMEHDNGIEPSLLSVHRWAWNRKMSMIGKRQISPVGLTKGRSFYKNIVVGGELYAMNEAMESAGGNEKKFQEALEDSWLFPGVRDAISGEPDWVLAQEQIDIISDALELSAALFAEEINYRTG</sequence>
<dbReference type="PANTHER" id="PTHR10404:SF72">
    <property type="entry name" value="ZINC METALLOPROTEASE TRE2-RELATED"/>
    <property type="match status" value="1"/>
</dbReference>
<keyword evidence="2" id="KW-1133">Transmembrane helix</keyword>
<evidence type="ECO:0000256" key="2">
    <source>
        <dbReference type="SAM" id="Phobius"/>
    </source>
</evidence>
<feature type="transmembrane region" description="Helical" evidence="2">
    <location>
        <begin position="164"/>
        <end position="183"/>
    </location>
</feature>
<evidence type="ECO:0000313" key="4">
    <source>
        <dbReference type="EMBL" id="CCH60634.1"/>
    </source>
</evidence>
<organism evidence="4 5">
    <name type="scientific">Henningerozyma blattae (strain ATCC 34711 / CBS 6284 / DSM 70876 / NBRC 10599 / NRRL Y-10934 / UCD 77-7)</name>
    <name type="common">Yeast</name>
    <name type="synonym">Tetrapisispora blattae</name>
    <dbReference type="NCBI Taxonomy" id="1071380"/>
    <lineage>
        <taxon>Eukaryota</taxon>
        <taxon>Fungi</taxon>
        <taxon>Dikarya</taxon>
        <taxon>Ascomycota</taxon>
        <taxon>Saccharomycotina</taxon>
        <taxon>Saccharomycetes</taxon>
        <taxon>Saccharomycetales</taxon>
        <taxon>Saccharomycetaceae</taxon>
        <taxon>Henningerozyma</taxon>
    </lineage>
</organism>
<accession>I2H2N2</accession>
<dbReference type="Gene3D" id="3.50.30.30">
    <property type="match status" value="1"/>
</dbReference>
<dbReference type="PANTHER" id="PTHR10404">
    <property type="entry name" value="N-ACETYLATED-ALPHA-LINKED ACIDIC DIPEPTIDASE"/>
    <property type="match status" value="1"/>
</dbReference>